<evidence type="ECO:0000259" key="8">
    <source>
        <dbReference type="Pfam" id="PF07928"/>
    </source>
</evidence>
<dbReference type="GO" id="GO:0006896">
    <property type="term" value="P:Golgi to vacuole transport"/>
    <property type="evidence" value="ECO:0007669"/>
    <property type="project" value="TreeGrafter"/>
</dbReference>
<feature type="compositionally biased region" description="Basic and acidic residues" evidence="7">
    <location>
        <begin position="1045"/>
        <end position="1078"/>
    </location>
</feature>
<dbReference type="RefSeq" id="XP_066804257.1">
    <property type="nucleotide sequence ID" value="XM_066945568.1"/>
</dbReference>
<evidence type="ECO:0000256" key="4">
    <source>
        <dbReference type="ARBA" id="ARBA00022927"/>
    </source>
</evidence>
<evidence type="ECO:0000313" key="9">
    <source>
        <dbReference type="EMBL" id="KAK8861632.1"/>
    </source>
</evidence>
<feature type="compositionally biased region" description="Low complexity" evidence="7">
    <location>
        <begin position="349"/>
        <end position="363"/>
    </location>
</feature>
<feature type="compositionally biased region" description="Acidic residues" evidence="7">
    <location>
        <begin position="987"/>
        <end position="997"/>
    </location>
</feature>
<evidence type="ECO:0000256" key="3">
    <source>
        <dbReference type="ARBA" id="ARBA00022448"/>
    </source>
</evidence>
<feature type="region of interest" description="Disordered" evidence="7">
    <location>
        <begin position="947"/>
        <end position="1138"/>
    </location>
</feature>
<gene>
    <name evidence="9" type="ORF">IAR55_002455</name>
</gene>
<feature type="region of interest" description="Disordered" evidence="7">
    <location>
        <begin position="455"/>
        <end position="475"/>
    </location>
</feature>
<dbReference type="EMBL" id="JBCAWK010000004">
    <property type="protein sequence ID" value="KAK8861632.1"/>
    <property type="molecule type" value="Genomic_DNA"/>
</dbReference>
<dbReference type="InterPro" id="IPR012501">
    <property type="entry name" value="Vps54_C"/>
</dbReference>
<dbReference type="Pfam" id="PF07928">
    <property type="entry name" value="Vps54"/>
    <property type="match status" value="1"/>
</dbReference>
<sequence>MSRPSSSFPSSAPTPVPSSPPPSESYLSELDGTAPSVLETSFNESTWDGGKADPAGLNLVSWKLDVNARAEDGVDKRGFNAISTVLNHPTKKADPLRSTRKPLPPLSQPPPVLPKPPPPTHYDAYLKNITPLYDSFISSQASSSSPFGPSLQSPASSEFDGRPTFGAAPSDLPPLDTVPSIFFDPEFNLSNPSTWAELVGSSSSDPDPSVQDDLSTYLDTLERHLIHEIGLRSTSFFSALSNLQDLHSESASCLSRISDLQSSLKEVGQKQARKGLAVIDAQEKLRVLKMTEKGARSVGELDEILRMAKRLVEEGDWSGGLGYLEDVVKWWERYALRPTSDGEDSRPTGNGESSKSGAGSSIPSLPLSTLPALSILPTTLRDLTTSIASQLETALSAFLLSALSQPGSAEFDKDRFRDALEPMLNGLVRCGKTVGVEAAWREVVTISIRDGSRKHLPVAQSDEDGDGDGRPPEARGANLAQALQGMDHSSFLLLSTQMYGTLLARIRLAQQIGEEIEQVLARASMLSPFSISNFVPDPAVPATTTSASSPSPDFSDVITSGCELAHTRASKIIAVRSEQHAALPLIEFVEIFKENWDFIVATEALAKKMIISLRGVTSQQARAFLVSYHAIRLTKSAKLVEEEQWTQVDISYSTQHVVNMLVESAVSDPVECSIPPPTASELTANGNGNGDRDAGPLAKVLSVEDKTYFVVKATAESLVLLGDYLKIVINLELVVTDVMSRIIEFLKSFNSRTCQVVLGAGAMRSAGLKNITAKHLALASQSLSVIVALIPYIREFVRRHLSPKQAVMLTEFDKLKRDYQEHQNEIHAKLVAIMSDRLAVHCGSLREIDWEATPEKDGPRAYAEMLVKETATLHKVLSKYLAASTVEGVMSEVIAAIVSRLSDEYGKVEFKSDEAKKRMLQDVALISIRLRPISESGKSISTLENLVKEKSTPRKPIGQTVSGLLRRKESTQSKTVAPEELPKEGEGDGDEDEDEDGAALTGDVPTINGKEEGVKEVQQTPDEATQNGDSGTNTKSEIEAAQGNAEKEDVKEKAGEEVSEEKPDLSEKEGPIPPEKEAPMSAPGSDAREKHEEGKIEEKEEQGRKKGEETQGEEETSEPPPPPTKEEDRGDVQIQPDA</sequence>
<keyword evidence="5" id="KW-0333">Golgi apparatus</keyword>
<organism evidence="9 10">
    <name type="scientific">Kwoniella newhampshirensis</name>
    <dbReference type="NCBI Taxonomy" id="1651941"/>
    <lineage>
        <taxon>Eukaryota</taxon>
        <taxon>Fungi</taxon>
        <taxon>Dikarya</taxon>
        <taxon>Basidiomycota</taxon>
        <taxon>Agaricomycotina</taxon>
        <taxon>Tremellomycetes</taxon>
        <taxon>Tremellales</taxon>
        <taxon>Cryptococcaceae</taxon>
        <taxon>Kwoniella</taxon>
    </lineage>
</organism>
<dbReference type="GO" id="GO:0042147">
    <property type="term" value="P:retrograde transport, endosome to Golgi"/>
    <property type="evidence" value="ECO:0007669"/>
    <property type="project" value="InterPro"/>
</dbReference>
<evidence type="ECO:0000256" key="7">
    <source>
        <dbReference type="SAM" id="MobiDB-lite"/>
    </source>
</evidence>
<accession>A0AAW0Z178</accession>
<name>A0AAW0Z178_9TREE</name>
<keyword evidence="3" id="KW-0813">Transport</keyword>
<keyword evidence="4" id="KW-0653">Protein transport</keyword>
<dbReference type="InterPro" id="IPR039745">
    <property type="entry name" value="Vps54"/>
</dbReference>
<feature type="compositionally biased region" description="Pro residues" evidence="7">
    <location>
        <begin position="12"/>
        <end position="23"/>
    </location>
</feature>
<dbReference type="GO" id="GO:0019905">
    <property type="term" value="F:syntaxin binding"/>
    <property type="evidence" value="ECO:0007669"/>
    <property type="project" value="TreeGrafter"/>
</dbReference>
<dbReference type="GO" id="GO:0015031">
    <property type="term" value="P:protein transport"/>
    <property type="evidence" value="ECO:0007669"/>
    <property type="project" value="UniProtKB-KW"/>
</dbReference>
<dbReference type="GeneID" id="92179713"/>
<dbReference type="GO" id="GO:0005829">
    <property type="term" value="C:cytosol"/>
    <property type="evidence" value="ECO:0007669"/>
    <property type="project" value="GOC"/>
</dbReference>
<protein>
    <recommendedName>
        <fullName evidence="8">Vacuolar protein sorting-associated protein 54 C-terminal domain-containing protein</fullName>
    </recommendedName>
</protein>
<proteinExistence type="inferred from homology"/>
<evidence type="ECO:0000256" key="1">
    <source>
        <dbReference type="ARBA" id="ARBA00004601"/>
    </source>
</evidence>
<feature type="region of interest" description="Disordered" evidence="7">
    <location>
        <begin position="143"/>
        <end position="172"/>
    </location>
</feature>
<comment type="similarity">
    <text evidence="2">Belongs to the VPS54 family.</text>
</comment>
<comment type="caution">
    <text evidence="9">The sequence shown here is derived from an EMBL/GenBank/DDBJ whole genome shotgun (WGS) entry which is preliminary data.</text>
</comment>
<feature type="region of interest" description="Disordered" evidence="7">
    <location>
        <begin position="1"/>
        <end position="54"/>
    </location>
</feature>
<comment type="subcellular location">
    <subcellularLocation>
        <location evidence="1">Golgi apparatus</location>
        <location evidence="1">trans-Golgi network</location>
    </subcellularLocation>
</comment>
<evidence type="ECO:0000256" key="5">
    <source>
        <dbReference type="ARBA" id="ARBA00023034"/>
    </source>
</evidence>
<feature type="region of interest" description="Disordered" evidence="7">
    <location>
        <begin position="339"/>
        <end position="363"/>
    </location>
</feature>
<reference evidence="9 10" key="1">
    <citation type="journal article" date="2024" name="bioRxiv">
        <title>Comparative genomics of Cryptococcus and Kwoniella reveals pathogenesis evolution and contrasting karyotype dynamics via intercentromeric recombination or chromosome fusion.</title>
        <authorList>
            <person name="Coelho M.A."/>
            <person name="David-Palma M."/>
            <person name="Shea T."/>
            <person name="Bowers K."/>
            <person name="McGinley-Smith S."/>
            <person name="Mohammad A.W."/>
            <person name="Gnirke A."/>
            <person name="Yurkov A.M."/>
            <person name="Nowrousian M."/>
            <person name="Sun S."/>
            <person name="Cuomo C.A."/>
            <person name="Heitman J."/>
        </authorList>
    </citation>
    <scope>NUCLEOTIDE SEQUENCE [LARGE SCALE GENOMIC DNA]</scope>
    <source>
        <strain evidence="9 10">CBS 13917</strain>
    </source>
</reference>
<feature type="compositionally biased region" description="Basic and acidic residues" evidence="7">
    <location>
        <begin position="1086"/>
        <end position="1109"/>
    </location>
</feature>
<dbReference type="Proteomes" id="UP001388673">
    <property type="component" value="Unassembled WGS sequence"/>
</dbReference>
<feature type="compositionally biased region" description="Pro residues" evidence="7">
    <location>
        <begin position="102"/>
        <end position="120"/>
    </location>
</feature>
<dbReference type="KEGG" id="kne:92179713"/>
<feature type="compositionally biased region" description="Low complexity" evidence="7">
    <location>
        <begin position="143"/>
        <end position="154"/>
    </location>
</feature>
<feature type="compositionally biased region" description="Low complexity" evidence="7">
    <location>
        <begin position="1"/>
        <end position="11"/>
    </location>
</feature>
<evidence type="ECO:0000256" key="2">
    <source>
        <dbReference type="ARBA" id="ARBA00009150"/>
    </source>
</evidence>
<dbReference type="PANTHER" id="PTHR12965:SF0">
    <property type="entry name" value="VACUOLAR PROTEIN SORTING-ASSOCIATED PROTEIN 54"/>
    <property type="match status" value="1"/>
</dbReference>
<dbReference type="GO" id="GO:0000938">
    <property type="term" value="C:GARP complex"/>
    <property type="evidence" value="ECO:0007669"/>
    <property type="project" value="InterPro"/>
</dbReference>
<evidence type="ECO:0000256" key="6">
    <source>
        <dbReference type="ARBA" id="ARBA00023054"/>
    </source>
</evidence>
<keyword evidence="10" id="KW-1185">Reference proteome</keyword>
<dbReference type="AlphaFoldDB" id="A0AAW0Z178"/>
<dbReference type="Gene3D" id="6.10.250.860">
    <property type="match status" value="1"/>
</dbReference>
<feature type="compositionally biased region" description="Polar residues" evidence="7">
    <location>
        <begin position="1017"/>
        <end position="1035"/>
    </location>
</feature>
<evidence type="ECO:0000313" key="10">
    <source>
        <dbReference type="Proteomes" id="UP001388673"/>
    </source>
</evidence>
<dbReference type="PANTHER" id="PTHR12965">
    <property type="entry name" value="VACUOLAR PROTEIN SORTING 54"/>
    <property type="match status" value="1"/>
</dbReference>
<feature type="region of interest" description="Disordered" evidence="7">
    <location>
        <begin position="85"/>
        <end position="124"/>
    </location>
</feature>
<keyword evidence="6" id="KW-0175">Coiled coil</keyword>
<feature type="domain" description="Vacuolar protein sorting-associated protein 54 C-terminal" evidence="8">
    <location>
        <begin position="706"/>
        <end position="837"/>
    </location>
</feature>